<proteinExistence type="predicted"/>
<dbReference type="EMBL" id="JACVVK020000039">
    <property type="protein sequence ID" value="KAK7500114.1"/>
    <property type="molecule type" value="Genomic_DNA"/>
</dbReference>
<comment type="caution">
    <text evidence="1">The sequence shown here is derived from an EMBL/GenBank/DDBJ whole genome shotgun (WGS) entry which is preliminary data.</text>
</comment>
<gene>
    <name evidence="1" type="ORF">BaRGS_00008661</name>
</gene>
<keyword evidence="2" id="KW-1185">Reference proteome</keyword>
<dbReference type="Proteomes" id="UP001519460">
    <property type="component" value="Unassembled WGS sequence"/>
</dbReference>
<sequence>MGNDQSQERNHTVRVKVVAVNKDNSYAGEMECKREMSFSGVDSYTANQLVEKERDLMRQQMEISMSNMNRAAALPDNERRYVTYY</sequence>
<name>A0ABD0LKP9_9CAEN</name>
<reference evidence="1 2" key="1">
    <citation type="journal article" date="2023" name="Sci. Data">
        <title>Genome assembly of the Korean intertidal mud-creeper Batillaria attramentaria.</title>
        <authorList>
            <person name="Patra A.K."/>
            <person name="Ho P.T."/>
            <person name="Jun S."/>
            <person name="Lee S.J."/>
            <person name="Kim Y."/>
            <person name="Won Y.J."/>
        </authorList>
    </citation>
    <scope>NUCLEOTIDE SEQUENCE [LARGE SCALE GENOMIC DNA]</scope>
    <source>
        <strain evidence="1">Wonlab-2016</strain>
    </source>
</reference>
<organism evidence="1 2">
    <name type="scientific">Batillaria attramentaria</name>
    <dbReference type="NCBI Taxonomy" id="370345"/>
    <lineage>
        <taxon>Eukaryota</taxon>
        <taxon>Metazoa</taxon>
        <taxon>Spiralia</taxon>
        <taxon>Lophotrochozoa</taxon>
        <taxon>Mollusca</taxon>
        <taxon>Gastropoda</taxon>
        <taxon>Caenogastropoda</taxon>
        <taxon>Sorbeoconcha</taxon>
        <taxon>Cerithioidea</taxon>
        <taxon>Batillariidae</taxon>
        <taxon>Batillaria</taxon>
    </lineage>
</organism>
<protein>
    <submittedName>
        <fullName evidence="1">Uncharacterized protein</fullName>
    </submittedName>
</protein>
<dbReference type="AlphaFoldDB" id="A0ABD0LKP9"/>
<accession>A0ABD0LKP9</accession>
<evidence type="ECO:0000313" key="1">
    <source>
        <dbReference type="EMBL" id="KAK7500114.1"/>
    </source>
</evidence>
<evidence type="ECO:0000313" key="2">
    <source>
        <dbReference type="Proteomes" id="UP001519460"/>
    </source>
</evidence>